<dbReference type="GO" id="GO:0051539">
    <property type="term" value="F:4 iron, 4 sulfur cluster binding"/>
    <property type="evidence" value="ECO:0007669"/>
    <property type="project" value="UniProtKB-KW"/>
</dbReference>
<keyword evidence="1" id="KW-1003">Cell membrane</keyword>
<dbReference type="InterPro" id="IPR017900">
    <property type="entry name" value="4Fe4S_Fe_S_CS"/>
</dbReference>
<keyword evidence="3" id="KW-0874">Quinone</keyword>
<keyword evidence="4" id="KW-0479">Metal-binding</keyword>
<keyword evidence="2" id="KW-0004">4Fe-4S</keyword>
<reference evidence="14 15" key="1">
    <citation type="submission" date="2017-02" db="EMBL/GenBank/DDBJ databases">
        <title>Prevalence of linear plasmids in Cutibacterium acnes isolates obtained from cancerous prostatic tissue.</title>
        <authorList>
            <person name="Davidsson S."/>
            <person name="Bruggemann H."/>
        </authorList>
    </citation>
    <scope>NUCLEOTIDE SEQUENCE [LARGE SCALE GENOMIC DNA]</scope>
    <source>
        <strain evidence="14 15">11-78</strain>
    </source>
</reference>
<evidence type="ECO:0000259" key="12">
    <source>
        <dbReference type="PROSITE" id="PS51379"/>
    </source>
</evidence>
<dbReference type="PROSITE" id="PS51379">
    <property type="entry name" value="4FE4S_FER_2"/>
    <property type="match status" value="2"/>
</dbReference>
<accession>A0A2B7I3C7</accession>
<keyword evidence="5" id="KW-0677">Repeat</keyword>
<evidence type="ECO:0000256" key="1">
    <source>
        <dbReference type="ARBA" id="ARBA00022475"/>
    </source>
</evidence>
<dbReference type="InterPro" id="IPR017896">
    <property type="entry name" value="4Fe4S_Fe-S-bd"/>
</dbReference>
<keyword evidence="10" id="KW-0830">Ubiquinone</keyword>
<sequence length="102" mass="11359">MRHSAINLDVDACTSCMICARECPAWCITIDAHHEAVPDCDARRPRTVAVLDEFAIDWGLCMYCGMCIESCPFDALSWSDKRVSESLSRTDLVSAWGLDGDR</sequence>
<dbReference type="AlphaFoldDB" id="A0A2B7I3C7"/>
<evidence type="ECO:0000256" key="2">
    <source>
        <dbReference type="ARBA" id="ARBA00022485"/>
    </source>
</evidence>
<dbReference type="EMBL" id="MVCE01000008">
    <property type="protein sequence ID" value="PGF31627.1"/>
    <property type="molecule type" value="Genomic_DNA"/>
</dbReference>
<dbReference type="GeneID" id="92857846"/>
<evidence type="ECO:0000256" key="10">
    <source>
        <dbReference type="ARBA" id="ARBA00023075"/>
    </source>
</evidence>
<dbReference type="PANTHER" id="PTHR10849:SF24">
    <property type="entry name" value="NADH-QUINONE OXIDOREDUCTASE SUBUNIT I 2"/>
    <property type="match status" value="1"/>
</dbReference>
<keyword evidence="7" id="KW-0408">Iron</keyword>
<feature type="domain" description="4Fe-4S ferredoxin-type" evidence="12">
    <location>
        <begin position="52"/>
        <end position="81"/>
    </location>
</feature>
<dbReference type="Proteomes" id="UP000226191">
    <property type="component" value="Unassembled WGS sequence"/>
</dbReference>
<dbReference type="Gene3D" id="3.30.70.3270">
    <property type="match status" value="1"/>
</dbReference>
<dbReference type="InterPro" id="IPR010226">
    <property type="entry name" value="NADH_quinone_OxRdtase_chainI"/>
</dbReference>
<dbReference type="OMA" id="WCIRIDS"/>
<dbReference type="GO" id="GO:0016020">
    <property type="term" value="C:membrane"/>
    <property type="evidence" value="ECO:0007669"/>
    <property type="project" value="InterPro"/>
</dbReference>
<evidence type="ECO:0000313" key="15">
    <source>
        <dbReference type="Proteomes" id="UP000226191"/>
    </source>
</evidence>
<keyword evidence="6" id="KW-1278">Translocase</keyword>
<dbReference type="GO" id="GO:0016651">
    <property type="term" value="F:oxidoreductase activity, acting on NAD(P)H"/>
    <property type="evidence" value="ECO:0007669"/>
    <property type="project" value="InterPro"/>
</dbReference>
<dbReference type="GO" id="GO:0048038">
    <property type="term" value="F:quinone binding"/>
    <property type="evidence" value="ECO:0007669"/>
    <property type="project" value="UniProtKB-KW"/>
</dbReference>
<dbReference type="PANTHER" id="PTHR10849">
    <property type="entry name" value="NADH DEHYDROGENASE UBIQUINONE IRON-SULFUR PROTEIN 8, MITOCHONDRIAL"/>
    <property type="match status" value="1"/>
</dbReference>
<evidence type="ECO:0000256" key="11">
    <source>
        <dbReference type="ARBA" id="ARBA00023136"/>
    </source>
</evidence>
<gene>
    <name evidence="14" type="ORF">B1B09_12200</name>
    <name evidence="13" type="ORF">DXN06_10515</name>
</gene>
<keyword evidence="11" id="KW-0472">Membrane</keyword>
<evidence type="ECO:0000256" key="5">
    <source>
        <dbReference type="ARBA" id="ARBA00022737"/>
    </source>
</evidence>
<dbReference type="PROSITE" id="PS00198">
    <property type="entry name" value="4FE4S_FER_1"/>
    <property type="match status" value="1"/>
</dbReference>
<evidence type="ECO:0000256" key="7">
    <source>
        <dbReference type="ARBA" id="ARBA00023004"/>
    </source>
</evidence>
<evidence type="ECO:0000313" key="14">
    <source>
        <dbReference type="EMBL" id="PGF31627.1"/>
    </source>
</evidence>
<dbReference type="GO" id="GO:0046872">
    <property type="term" value="F:metal ion binding"/>
    <property type="evidence" value="ECO:0007669"/>
    <property type="project" value="UniProtKB-KW"/>
</dbReference>
<keyword evidence="8" id="KW-0411">Iron-sulfur</keyword>
<name>A0A2B7I3C7_CUTAC</name>
<reference evidence="13 16" key="2">
    <citation type="submission" date="2018-08" db="EMBL/GenBank/DDBJ databases">
        <title>Genome sequencing of Cutibacterium acnes KCOM 1315.</title>
        <authorList>
            <person name="Kook J.-K."/>
            <person name="Park S.-N."/>
            <person name="Lim Y.K."/>
        </authorList>
    </citation>
    <scope>NUCLEOTIDE SEQUENCE [LARGE SCALE GENOMIC DNA]</scope>
    <source>
        <strain evidence="13 16">KCOM 1315</strain>
    </source>
</reference>
<keyword evidence="9" id="KW-0520">NAD</keyword>
<evidence type="ECO:0000256" key="9">
    <source>
        <dbReference type="ARBA" id="ARBA00023027"/>
    </source>
</evidence>
<organism evidence="14 15">
    <name type="scientific">Cutibacterium acnes</name>
    <name type="common">Propionibacterium acnes</name>
    <dbReference type="NCBI Taxonomy" id="1747"/>
    <lineage>
        <taxon>Bacteria</taxon>
        <taxon>Bacillati</taxon>
        <taxon>Actinomycetota</taxon>
        <taxon>Actinomycetes</taxon>
        <taxon>Propionibacteriales</taxon>
        <taxon>Propionibacteriaceae</taxon>
        <taxon>Cutibacterium</taxon>
    </lineage>
</organism>
<evidence type="ECO:0000313" key="13">
    <source>
        <dbReference type="EMBL" id="AXM07498.1"/>
    </source>
</evidence>
<dbReference type="RefSeq" id="WP_002516088.1">
    <property type="nucleotide sequence ID" value="NZ_AP019664.1"/>
</dbReference>
<dbReference type="Pfam" id="PF12800">
    <property type="entry name" value="Fer4_4"/>
    <property type="match status" value="1"/>
</dbReference>
<dbReference type="EMBL" id="CP031442">
    <property type="protein sequence ID" value="AXM07498.1"/>
    <property type="molecule type" value="Genomic_DNA"/>
</dbReference>
<proteinExistence type="predicted"/>
<evidence type="ECO:0000256" key="8">
    <source>
        <dbReference type="ARBA" id="ARBA00023014"/>
    </source>
</evidence>
<protein>
    <submittedName>
        <fullName evidence="13">4Fe-4S dicluster domain-containing protein</fullName>
    </submittedName>
    <submittedName>
        <fullName evidence="14">NADH dehydrogenase</fullName>
    </submittedName>
</protein>
<dbReference type="OrthoDB" id="9808559at2"/>
<dbReference type="SUPFAM" id="SSF54862">
    <property type="entry name" value="4Fe-4S ferredoxins"/>
    <property type="match status" value="1"/>
</dbReference>
<evidence type="ECO:0000313" key="16">
    <source>
        <dbReference type="Proteomes" id="UP000256621"/>
    </source>
</evidence>
<evidence type="ECO:0000256" key="3">
    <source>
        <dbReference type="ARBA" id="ARBA00022719"/>
    </source>
</evidence>
<evidence type="ECO:0000256" key="6">
    <source>
        <dbReference type="ARBA" id="ARBA00022967"/>
    </source>
</evidence>
<dbReference type="Pfam" id="PF00037">
    <property type="entry name" value="Fer4"/>
    <property type="match status" value="1"/>
</dbReference>
<feature type="domain" description="4Fe-4S ferredoxin-type" evidence="12">
    <location>
        <begin position="4"/>
        <end position="33"/>
    </location>
</feature>
<dbReference type="Proteomes" id="UP000256621">
    <property type="component" value="Chromosome"/>
</dbReference>
<evidence type="ECO:0000256" key="4">
    <source>
        <dbReference type="ARBA" id="ARBA00022723"/>
    </source>
</evidence>